<evidence type="ECO:0000313" key="2">
    <source>
        <dbReference type="EMBL" id="MFC5463568.1"/>
    </source>
</evidence>
<sequence length="282" mass="32339">MYRTGHFTANDGVKLFFRAWIPQEPKGFLILIHGAGEHSGRYAHIGETCMKENIGIIAPDLRGFGKSGGPRGHVNHFSDYIDDLEILINLFKKRYESAPLFIFGHSLGGLIAIRYGQLCPHKANGFILSSPALGIRIQLPMLLKKVLQFCSRVTPNLAIEPFKWMGRLKKIRTFNHLIPEPDKNIIQDPLFTLQYTPRWLMELIQNGISALLETPKFRFPFLCLYDQQDPIIHPDSISSFLNSVSTEDKKFVMFEEGLHRHWNINQCDNALENVLTWINPRL</sequence>
<feature type="domain" description="Serine aminopeptidase S33" evidence="1">
    <location>
        <begin position="23"/>
        <end position="261"/>
    </location>
</feature>
<evidence type="ECO:0000259" key="1">
    <source>
        <dbReference type="Pfam" id="PF12146"/>
    </source>
</evidence>
<dbReference type="RefSeq" id="WP_382347231.1">
    <property type="nucleotide sequence ID" value="NZ_JBHSMC010000001.1"/>
</dbReference>
<organism evidence="2 3">
    <name type="scientific">Lederbergia graminis</name>
    <dbReference type="NCBI Taxonomy" id="735518"/>
    <lineage>
        <taxon>Bacteria</taxon>
        <taxon>Bacillati</taxon>
        <taxon>Bacillota</taxon>
        <taxon>Bacilli</taxon>
        <taxon>Bacillales</taxon>
        <taxon>Bacillaceae</taxon>
        <taxon>Lederbergia</taxon>
    </lineage>
</organism>
<dbReference type="InterPro" id="IPR022742">
    <property type="entry name" value="Hydrolase_4"/>
</dbReference>
<dbReference type="InterPro" id="IPR029058">
    <property type="entry name" value="AB_hydrolase_fold"/>
</dbReference>
<reference evidence="3" key="1">
    <citation type="journal article" date="2019" name="Int. J. Syst. Evol. Microbiol.">
        <title>The Global Catalogue of Microorganisms (GCM) 10K type strain sequencing project: providing services to taxonomists for standard genome sequencing and annotation.</title>
        <authorList>
            <consortium name="The Broad Institute Genomics Platform"/>
            <consortium name="The Broad Institute Genome Sequencing Center for Infectious Disease"/>
            <person name="Wu L."/>
            <person name="Ma J."/>
        </authorList>
    </citation>
    <scope>NUCLEOTIDE SEQUENCE [LARGE SCALE GENOMIC DNA]</scope>
    <source>
        <strain evidence="3">CGMCC 1.12237</strain>
    </source>
</reference>
<dbReference type="InterPro" id="IPR051044">
    <property type="entry name" value="MAG_DAG_Lipase"/>
</dbReference>
<keyword evidence="3" id="KW-1185">Reference proteome</keyword>
<dbReference type="EMBL" id="JBHSMC010000001">
    <property type="protein sequence ID" value="MFC5463568.1"/>
    <property type="molecule type" value="Genomic_DNA"/>
</dbReference>
<dbReference type="PRINTS" id="PR00111">
    <property type="entry name" value="ABHYDROLASE"/>
</dbReference>
<evidence type="ECO:0000313" key="3">
    <source>
        <dbReference type="Proteomes" id="UP001596147"/>
    </source>
</evidence>
<dbReference type="InterPro" id="IPR000073">
    <property type="entry name" value="AB_hydrolase_1"/>
</dbReference>
<comment type="caution">
    <text evidence="2">The sequence shown here is derived from an EMBL/GenBank/DDBJ whole genome shotgun (WGS) entry which is preliminary data.</text>
</comment>
<keyword evidence="2" id="KW-0378">Hydrolase</keyword>
<dbReference type="Pfam" id="PF12146">
    <property type="entry name" value="Hydrolase_4"/>
    <property type="match status" value="1"/>
</dbReference>
<dbReference type="SUPFAM" id="SSF53474">
    <property type="entry name" value="alpha/beta-Hydrolases"/>
    <property type="match status" value="1"/>
</dbReference>
<accession>A0ABW0LGA0</accession>
<dbReference type="GO" id="GO:0016787">
    <property type="term" value="F:hydrolase activity"/>
    <property type="evidence" value="ECO:0007669"/>
    <property type="project" value="UniProtKB-KW"/>
</dbReference>
<name>A0ABW0LGA0_9BACI</name>
<dbReference type="Proteomes" id="UP001596147">
    <property type="component" value="Unassembled WGS sequence"/>
</dbReference>
<protein>
    <submittedName>
        <fullName evidence="2">Alpha/beta hydrolase</fullName>
    </submittedName>
</protein>
<dbReference type="Gene3D" id="3.40.50.1820">
    <property type="entry name" value="alpha/beta hydrolase"/>
    <property type="match status" value="1"/>
</dbReference>
<proteinExistence type="predicted"/>
<dbReference type="PANTHER" id="PTHR11614">
    <property type="entry name" value="PHOSPHOLIPASE-RELATED"/>
    <property type="match status" value="1"/>
</dbReference>
<gene>
    <name evidence="2" type="ORF">ACFPM4_02240</name>
</gene>